<dbReference type="Proteomes" id="UP000789901">
    <property type="component" value="Unassembled WGS sequence"/>
</dbReference>
<gene>
    <name evidence="1" type="ORF">GMARGA_LOCUS46101</name>
</gene>
<accession>A0ABN7XS54</accession>
<evidence type="ECO:0000313" key="2">
    <source>
        <dbReference type="Proteomes" id="UP000789901"/>
    </source>
</evidence>
<feature type="non-terminal residue" evidence="1">
    <location>
        <position position="1"/>
    </location>
</feature>
<comment type="caution">
    <text evidence="1">The sequence shown here is derived from an EMBL/GenBank/DDBJ whole genome shotgun (WGS) entry which is preliminary data.</text>
</comment>
<proteinExistence type="predicted"/>
<reference evidence="1 2" key="1">
    <citation type="submission" date="2021-06" db="EMBL/GenBank/DDBJ databases">
        <authorList>
            <person name="Kallberg Y."/>
            <person name="Tangrot J."/>
            <person name="Rosling A."/>
        </authorList>
    </citation>
    <scope>NUCLEOTIDE SEQUENCE [LARGE SCALE GENOMIC DNA]</scope>
    <source>
        <strain evidence="1 2">120-4 pot B 10/14</strain>
    </source>
</reference>
<dbReference type="EMBL" id="CAJVQB010168987">
    <property type="protein sequence ID" value="CAG8857280.1"/>
    <property type="molecule type" value="Genomic_DNA"/>
</dbReference>
<name>A0ABN7XS54_GIGMA</name>
<sequence>DYKIQVAYFPTLTKKNQSATIIQRAYRLWQKRINSAKVIQYAVIKWLYRDDGPFMKDGIMTQCHFGDLTL</sequence>
<organism evidence="1 2">
    <name type="scientific">Gigaspora margarita</name>
    <dbReference type="NCBI Taxonomy" id="4874"/>
    <lineage>
        <taxon>Eukaryota</taxon>
        <taxon>Fungi</taxon>
        <taxon>Fungi incertae sedis</taxon>
        <taxon>Mucoromycota</taxon>
        <taxon>Glomeromycotina</taxon>
        <taxon>Glomeromycetes</taxon>
        <taxon>Diversisporales</taxon>
        <taxon>Gigasporaceae</taxon>
        <taxon>Gigaspora</taxon>
    </lineage>
</organism>
<protein>
    <submittedName>
        <fullName evidence="1">5115_t:CDS:1</fullName>
    </submittedName>
</protein>
<keyword evidence="2" id="KW-1185">Reference proteome</keyword>
<evidence type="ECO:0000313" key="1">
    <source>
        <dbReference type="EMBL" id="CAG8857280.1"/>
    </source>
</evidence>